<comment type="caution">
    <text evidence="2">The sequence shown here is derived from an EMBL/GenBank/DDBJ whole genome shotgun (WGS) entry which is preliminary data.</text>
</comment>
<accession>A0A8H6XTK4</accession>
<dbReference type="AlphaFoldDB" id="A0A8H6XTK4"/>
<dbReference type="PANTHER" id="PTHR33840">
    <property type="match status" value="1"/>
</dbReference>
<reference evidence="2" key="1">
    <citation type="submission" date="2020-05" db="EMBL/GenBank/DDBJ databases">
        <title>Mycena genomes resolve the evolution of fungal bioluminescence.</title>
        <authorList>
            <person name="Tsai I.J."/>
        </authorList>
    </citation>
    <scope>NUCLEOTIDE SEQUENCE</scope>
    <source>
        <strain evidence="2">CCC161011</strain>
    </source>
</reference>
<sequence length="466" mass="51636">MATLRTDNSDGYVANSGSPPIVPRVKKRIIVCCDGTWQDGVLTENRQSYTNILRLARTINHEDSRSQPAIPQIVFYQSGIGSEKNFYSEYIVGTTGGSLADKVEEAYAFIAHNYYPGDEIFLFGFSRGAYTARMTAMFIGKIGVLDRADMDHFAGIFLAYQKLGKSKDDAEIQRLNAELAPWTGHDSPGKKRADSDEDTFSVKFVGVFDTVGSLGFPEEITHKSPTIKNLFGFNDRVLGEHIQYAYHAMALNETRADFNCCKFEQTPAALQKGQVLSQKWFTGCHADIGGGYKDHDLADLTLFWMAANLENHLSLDYAYLGSLPRPTAGWGEQPPHDPIKGIYSVAHTIQRPLPTATNSVTHETIHSSVLHQQSLVESLDNVLSQNPQLVVPLQSLEDALRSHWPALKSADHDPSLPLSKTMDNITAKDTGLTTEAGKRVREKNWLGKIVRDISGLPSSTNLRECR</sequence>
<dbReference type="InterPro" id="IPR018712">
    <property type="entry name" value="Tle1-like_cat"/>
</dbReference>
<evidence type="ECO:0000313" key="2">
    <source>
        <dbReference type="EMBL" id="KAF7347868.1"/>
    </source>
</evidence>
<evidence type="ECO:0000259" key="1">
    <source>
        <dbReference type="Pfam" id="PF09994"/>
    </source>
</evidence>
<dbReference type="OrthoDB" id="3057168at2759"/>
<evidence type="ECO:0000313" key="3">
    <source>
        <dbReference type="Proteomes" id="UP000620124"/>
    </source>
</evidence>
<keyword evidence="3" id="KW-1185">Reference proteome</keyword>
<dbReference type="Proteomes" id="UP000620124">
    <property type="component" value="Unassembled WGS sequence"/>
</dbReference>
<dbReference type="SUPFAM" id="SSF53474">
    <property type="entry name" value="alpha/beta-Hydrolases"/>
    <property type="match status" value="1"/>
</dbReference>
<name>A0A8H6XTK4_9AGAR</name>
<feature type="domain" description="T6SS Phospholipase effector Tle1-like catalytic" evidence="1">
    <location>
        <begin position="27"/>
        <end position="307"/>
    </location>
</feature>
<dbReference type="EMBL" id="JACAZI010000012">
    <property type="protein sequence ID" value="KAF7347868.1"/>
    <property type="molecule type" value="Genomic_DNA"/>
</dbReference>
<protein>
    <submittedName>
        <fullName evidence="2">DUF2235 domain-containing protein</fullName>
    </submittedName>
</protein>
<organism evidence="2 3">
    <name type="scientific">Mycena venus</name>
    <dbReference type="NCBI Taxonomy" id="2733690"/>
    <lineage>
        <taxon>Eukaryota</taxon>
        <taxon>Fungi</taxon>
        <taxon>Dikarya</taxon>
        <taxon>Basidiomycota</taxon>
        <taxon>Agaricomycotina</taxon>
        <taxon>Agaricomycetes</taxon>
        <taxon>Agaricomycetidae</taxon>
        <taxon>Agaricales</taxon>
        <taxon>Marasmiineae</taxon>
        <taxon>Mycenaceae</taxon>
        <taxon>Mycena</taxon>
    </lineage>
</organism>
<dbReference type="PANTHER" id="PTHR33840:SF1">
    <property type="entry name" value="TLE1 PHOSPHOLIPASE DOMAIN-CONTAINING PROTEIN"/>
    <property type="match status" value="1"/>
</dbReference>
<gene>
    <name evidence="2" type="ORF">MVEN_01544700</name>
</gene>
<dbReference type="InterPro" id="IPR029058">
    <property type="entry name" value="AB_hydrolase_fold"/>
</dbReference>
<proteinExistence type="predicted"/>
<dbReference type="Pfam" id="PF09994">
    <property type="entry name" value="T6SS_Tle1-like_cat"/>
    <property type="match status" value="1"/>
</dbReference>